<dbReference type="NCBIfam" id="TIGR00976">
    <property type="entry name" value="CocE_NonD"/>
    <property type="match status" value="1"/>
</dbReference>
<dbReference type="EMBL" id="BAAAZX010000003">
    <property type="protein sequence ID" value="GAA3982858.1"/>
    <property type="molecule type" value="Genomic_DNA"/>
</dbReference>
<gene>
    <name evidence="4" type="ORF">GCM10022232_14040</name>
</gene>
<evidence type="ECO:0000256" key="1">
    <source>
        <dbReference type="ARBA" id="ARBA00022801"/>
    </source>
</evidence>
<dbReference type="PANTHER" id="PTHR43056">
    <property type="entry name" value="PEPTIDASE S9 PROLYL OLIGOPEPTIDASE"/>
    <property type="match status" value="1"/>
</dbReference>
<name>A0ABP7QI75_9ACTN</name>
<dbReference type="InterPro" id="IPR008979">
    <property type="entry name" value="Galactose-bd-like_sf"/>
</dbReference>
<dbReference type="Proteomes" id="UP001500456">
    <property type="component" value="Unassembled WGS sequence"/>
</dbReference>
<dbReference type="Gene3D" id="3.40.50.1820">
    <property type="entry name" value="alpha/beta hydrolase"/>
    <property type="match status" value="1"/>
</dbReference>
<dbReference type="PANTHER" id="PTHR43056:SF10">
    <property type="entry name" value="COCE_NOND FAMILY, PUTATIVE (AFU_ORTHOLOGUE AFUA_7G00600)-RELATED"/>
    <property type="match status" value="1"/>
</dbReference>
<dbReference type="InterPro" id="IPR013736">
    <property type="entry name" value="Xaa-Pro_dipept_C"/>
</dbReference>
<dbReference type="RefSeq" id="WP_345561833.1">
    <property type="nucleotide sequence ID" value="NZ_BAAAZX010000003.1"/>
</dbReference>
<dbReference type="SUPFAM" id="SSF49785">
    <property type="entry name" value="Galactose-binding domain-like"/>
    <property type="match status" value="1"/>
</dbReference>
<reference evidence="5" key="1">
    <citation type="journal article" date="2019" name="Int. J. Syst. Evol. Microbiol.">
        <title>The Global Catalogue of Microorganisms (GCM) 10K type strain sequencing project: providing services to taxonomists for standard genome sequencing and annotation.</title>
        <authorList>
            <consortium name="The Broad Institute Genomics Platform"/>
            <consortium name="The Broad Institute Genome Sequencing Center for Infectious Disease"/>
            <person name="Wu L."/>
            <person name="Ma J."/>
        </authorList>
    </citation>
    <scope>NUCLEOTIDE SEQUENCE [LARGE SCALE GENOMIC DNA]</scope>
    <source>
        <strain evidence="5">JCM 16924</strain>
    </source>
</reference>
<dbReference type="SMART" id="SM00939">
    <property type="entry name" value="PepX_C"/>
    <property type="match status" value="1"/>
</dbReference>
<proteinExistence type="predicted"/>
<feature type="domain" description="Xaa-Pro dipeptidyl-peptidase C-terminal" evidence="3">
    <location>
        <begin position="291"/>
        <end position="557"/>
    </location>
</feature>
<dbReference type="Pfam" id="PF02129">
    <property type="entry name" value="Peptidase_S15"/>
    <property type="match status" value="1"/>
</dbReference>
<feature type="region of interest" description="Disordered" evidence="2">
    <location>
        <begin position="352"/>
        <end position="371"/>
    </location>
</feature>
<dbReference type="InterPro" id="IPR005674">
    <property type="entry name" value="CocE/Ser_esterase"/>
</dbReference>
<keyword evidence="1 4" id="KW-0378">Hydrolase</keyword>
<dbReference type="InterPro" id="IPR000383">
    <property type="entry name" value="Xaa-Pro-like_dom"/>
</dbReference>
<sequence>MRYVTNLPYDTKEEEHVRIPMSDGVQLSARLWRPTSSDDEPVPAVLEYIPYRKRDLTSVRDSVHHPYIAGHGYACVRVDVRGTGDSEGVLKDEYLEQEQADAEEVLAWLAEQPWCDGRTGMMGISWGAFAALQVAARQPPSLRAIVIASFTDDRHADDMHYMGGAMLSDNLAEAGTMFAYATCPPDPAVVGDRWRDMWHERLENTGPWVLPWLRHQRRDDYWRHASVSENYQDVRCPVLASSGWADGYSNAVTRLLGNLDVPRKGLIGPWSHKFPHLGEPGPAIGYLQEVVRWWDHWLKGVDNGVMDGPMLHTWMQDSVPPSTSYEERPGRWVAEPAWPSPHIRPVTYPLTRHRIGSPDPPSEETAADEGDGAAMTVRSPLSVGQFAGKWASYNAPPDLPYDQREEDGGSLVFETEPLTERLEILGSPSVELDLSADEPVAMVAARLSDVSPDGAATRVTYGLLNLTRRDSTEDPEPLEPGRRYRATVHLNGVAQAFPPGHRIRLSLSTSYWPLAWPPPEAALLSVHESSSTLTLPVRPTDEPDEVPPNPFDEPEGTAPLAVTRLTPLEQRWDVKRDLIGYHAALEIVKDQGLIRFDGIGLDAGRRAYERYATVADDFTSVSGESTWTMRFRREDWDIRVVTHTRLSCDERDFFVDATLDGYEGDRRVFSRTWNETVPRDLL</sequence>
<comment type="caution">
    <text evidence="4">The sequence shown here is derived from an EMBL/GenBank/DDBJ whole genome shotgun (WGS) entry which is preliminary data.</text>
</comment>
<dbReference type="InterPro" id="IPR050585">
    <property type="entry name" value="Xaa-Pro_dipeptidyl-ppase/CocE"/>
</dbReference>
<evidence type="ECO:0000259" key="3">
    <source>
        <dbReference type="SMART" id="SM00939"/>
    </source>
</evidence>
<dbReference type="SUPFAM" id="SSF53474">
    <property type="entry name" value="alpha/beta-Hydrolases"/>
    <property type="match status" value="1"/>
</dbReference>
<evidence type="ECO:0000313" key="5">
    <source>
        <dbReference type="Proteomes" id="UP001500456"/>
    </source>
</evidence>
<organism evidence="4 5">
    <name type="scientific">Streptomyces plumbiresistens</name>
    <dbReference type="NCBI Taxonomy" id="511811"/>
    <lineage>
        <taxon>Bacteria</taxon>
        <taxon>Bacillati</taxon>
        <taxon>Actinomycetota</taxon>
        <taxon>Actinomycetes</taxon>
        <taxon>Kitasatosporales</taxon>
        <taxon>Streptomycetaceae</taxon>
        <taxon>Streptomyces</taxon>
    </lineage>
</organism>
<dbReference type="Pfam" id="PF08530">
    <property type="entry name" value="PepX_C"/>
    <property type="match status" value="1"/>
</dbReference>
<evidence type="ECO:0000313" key="4">
    <source>
        <dbReference type="EMBL" id="GAA3982858.1"/>
    </source>
</evidence>
<feature type="compositionally biased region" description="Acidic residues" evidence="2">
    <location>
        <begin position="361"/>
        <end position="371"/>
    </location>
</feature>
<protein>
    <submittedName>
        <fullName evidence="4">CocE/NonD family hydrolase</fullName>
    </submittedName>
</protein>
<feature type="region of interest" description="Disordered" evidence="2">
    <location>
        <begin position="533"/>
        <end position="557"/>
    </location>
</feature>
<dbReference type="InterPro" id="IPR029058">
    <property type="entry name" value="AB_hydrolase_fold"/>
</dbReference>
<accession>A0ABP7QI75</accession>
<dbReference type="GO" id="GO:0016787">
    <property type="term" value="F:hydrolase activity"/>
    <property type="evidence" value="ECO:0007669"/>
    <property type="project" value="UniProtKB-KW"/>
</dbReference>
<dbReference type="Gene3D" id="2.60.120.260">
    <property type="entry name" value="Galactose-binding domain-like"/>
    <property type="match status" value="1"/>
</dbReference>
<evidence type="ECO:0000256" key="2">
    <source>
        <dbReference type="SAM" id="MobiDB-lite"/>
    </source>
</evidence>
<keyword evidence="5" id="KW-1185">Reference proteome</keyword>
<dbReference type="Gene3D" id="1.10.3020.10">
    <property type="entry name" value="alpha-amino acid ester hydrolase ( Helical cap domain)"/>
    <property type="match status" value="1"/>
</dbReference>